<dbReference type="Proteomes" id="UP000256964">
    <property type="component" value="Unassembled WGS sequence"/>
</dbReference>
<reference evidence="2 3" key="1">
    <citation type="journal article" date="2018" name="Biotechnol. Biofuels">
        <title>Integrative visual omics of the white-rot fungus Polyporus brumalis exposes the biotechnological potential of its oxidative enzymes for delignifying raw plant biomass.</title>
        <authorList>
            <person name="Miyauchi S."/>
            <person name="Rancon A."/>
            <person name="Drula E."/>
            <person name="Hage H."/>
            <person name="Chaduli D."/>
            <person name="Favel A."/>
            <person name="Grisel S."/>
            <person name="Henrissat B."/>
            <person name="Herpoel-Gimbert I."/>
            <person name="Ruiz-Duenas F.J."/>
            <person name="Chevret D."/>
            <person name="Hainaut M."/>
            <person name="Lin J."/>
            <person name="Wang M."/>
            <person name="Pangilinan J."/>
            <person name="Lipzen A."/>
            <person name="Lesage-Meessen L."/>
            <person name="Navarro D."/>
            <person name="Riley R."/>
            <person name="Grigoriev I.V."/>
            <person name="Zhou S."/>
            <person name="Raouche S."/>
            <person name="Rosso M.N."/>
        </authorList>
    </citation>
    <scope>NUCLEOTIDE SEQUENCE [LARGE SCALE GENOMIC DNA]</scope>
    <source>
        <strain evidence="2 3">BRFM 1820</strain>
    </source>
</reference>
<protein>
    <submittedName>
        <fullName evidence="2">Uncharacterized protein</fullName>
    </submittedName>
</protein>
<accession>A0A371CSN2</accession>
<dbReference type="EMBL" id="KZ857467">
    <property type="protein sequence ID" value="RDX43291.1"/>
    <property type="molecule type" value="Genomic_DNA"/>
</dbReference>
<sequence length="150" mass="16458">MWDSFVNSPVRIAIFVDGIEEYAAENATVGLVSPMNSSEVLLCAIVMEGPAFIRLAADVRRFSGILKVDDTRLGLYGEDGAVCLSFPDAVQLQDFVGSYYLGWPEDSEDDDESVNISEDQNPNGVPQEDDDALGSPASRSEEEDLEWEML</sequence>
<evidence type="ECO:0000313" key="3">
    <source>
        <dbReference type="Proteomes" id="UP000256964"/>
    </source>
</evidence>
<evidence type="ECO:0000256" key="1">
    <source>
        <dbReference type="SAM" id="MobiDB-lite"/>
    </source>
</evidence>
<feature type="compositionally biased region" description="Polar residues" evidence="1">
    <location>
        <begin position="114"/>
        <end position="124"/>
    </location>
</feature>
<dbReference type="AlphaFoldDB" id="A0A371CSN2"/>
<gene>
    <name evidence="2" type="ORF">OH76DRAFT_1487983</name>
</gene>
<name>A0A371CSN2_9APHY</name>
<feature type="compositionally biased region" description="Acidic residues" evidence="1">
    <location>
        <begin position="141"/>
        <end position="150"/>
    </location>
</feature>
<organism evidence="2 3">
    <name type="scientific">Lentinus brumalis</name>
    <dbReference type="NCBI Taxonomy" id="2498619"/>
    <lineage>
        <taxon>Eukaryota</taxon>
        <taxon>Fungi</taxon>
        <taxon>Dikarya</taxon>
        <taxon>Basidiomycota</taxon>
        <taxon>Agaricomycotina</taxon>
        <taxon>Agaricomycetes</taxon>
        <taxon>Polyporales</taxon>
        <taxon>Polyporaceae</taxon>
        <taxon>Lentinus</taxon>
    </lineage>
</organism>
<proteinExistence type="predicted"/>
<evidence type="ECO:0000313" key="2">
    <source>
        <dbReference type="EMBL" id="RDX43291.1"/>
    </source>
</evidence>
<feature type="region of interest" description="Disordered" evidence="1">
    <location>
        <begin position="103"/>
        <end position="150"/>
    </location>
</feature>
<keyword evidence="3" id="KW-1185">Reference proteome</keyword>